<dbReference type="GO" id="GO:0020037">
    <property type="term" value="F:heme binding"/>
    <property type="evidence" value="ECO:0007669"/>
    <property type="project" value="InterPro"/>
</dbReference>
<feature type="transmembrane region" description="Helical" evidence="9">
    <location>
        <begin position="15"/>
        <end position="35"/>
    </location>
</feature>
<dbReference type="InterPro" id="IPR002401">
    <property type="entry name" value="Cyt_P450_E_grp-I"/>
</dbReference>
<proteinExistence type="inferred from homology"/>
<evidence type="ECO:0000256" key="3">
    <source>
        <dbReference type="ARBA" id="ARBA00022617"/>
    </source>
</evidence>
<gene>
    <name evidence="10" type="ORF">CSOJ01_05127</name>
</gene>
<protein>
    <submittedName>
        <fullName evidence="10">Cytochrome P450</fullName>
    </submittedName>
</protein>
<comment type="caution">
    <text evidence="10">The sequence shown here is derived from an EMBL/GenBank/DDBJ whole genome shotgun (WGS) entry which is preliminary data.</text>
</comment>
<evidence type="ECO:0000256" key="5">
    <source>
        <dbReference type="ARBA" id="ARBA00023002"/>
    </source>
</evidence>
<evidence type="ECO:0000256" key="7">
    <source>
        <dbReference type="ARBA" id="ARBA00023033"/>
    </source>
</evidence>
<evidence type="ECO:0000256" key="1">
    <source>
        <dbReference type="ARBA" id="ARBA00001971"/>
    </source>
</evidence>
<evidence type="ECO:0000313" key="10">
    <source>
        <dbReference type="EMBL" id="KAF6812422.1"/>
    </source>
</evidence>
<dbReference type="Proteomes" id="UP000652219">
    <property type="component" value="Unassembled WGS sequence"/>
</dbReference>
<reference evidence="10 11" key="1">
    <citation type="journal article" date="2020" name="Phytopathology">
        <title>Genome Sequence Resources of Colletotrichum truncatum, C. plurivorum, C. musicola, and C. sojae: Four Species Pathogenic to Soybean (Glycine max).</title>
        <authorList>
            <person name="Rogerio F."/>
            <person name="Boufleur T.R."/>
            <person name="Ciampi-Guillardi M."/>
            <person name="Sukno S.A."/>
            <person name="Thon M.R."/>
            <person name="Massola Junior N.S."/>
            <person name="Baroncelli R."/>
        </authorList>
    </citation>
    <scope>NUCLEOTIDE SEQUENCE [LARGE SCALE GENOMIC DNA]</scope>
    <source>
        <strain evidence="10 11">LFN0009</strain>
    </source>
</reference>
<dbReference type="PRINTS" id="PR00385">
    <property type="entry name" value="P450"/>
</dbReference>
<organism evidence="10 11">
    <name type="scientific">Colletotrichum sojae</name>
    <dbReference type="NCBI Taxonomy" id="2175907"/>
    <lineage>
        <taxon>Eukaryota</taxon>
        <taxon>Fungi</taxon>
        <taxon>Dikarya</taxon>
        <taxon>Ascomycota</taxon>
        <taxon>Pezizomycotina</taxon>
        <taxon>Sordariomycetes</taxon>
        <taxon>Hypocreomycetidae</taxon>
        <taxon>Glomerellales</taxon>
        <taxon>Glomerellaceae</taxon>
        <taxon>Colletotrichum</taxon>
        <taxon>Colletotrichum orchidearum species complex</taxon>
    </lineage>
</organism>
<keyword evidence="5" id="KW-0560">Oxidoreductase</keyword>
<accession>A0A8H6JGB9</accession>
<evidence type="ECO:0000313" key="11">
    <source>
        <dbReference type="Proteomes" id="UP000652219"/>
    </source>
</evidence>
<keyword evidence="4 8" id="KW-0479">Metal-binding</keyword>
<evidence type="ECO:0000256" key="2">
    <source>
        <dbReference type="ARBA" id="ARBA00010617"/>
    </source>
</evidence>
<keyword evidence="9" id="KW-0472">Membrane</keyword>
<keyword evidence="6 8" id="KW-0408">Iron</keyword>
<sequence length="505" mass="57178">MTSLESSSWNLQRTAVSLGGTIVVYVLLSRFLTWFRLRKFKGPPLAALSHAWLARANYSGRALDYYMGAREKYGTPALLRVGPNTLMTDNPDVIRQMNTARAGYARSQWYDSFRLDPYVHNMFSSRDLEYHDDIKSRTSFGYSGREVPSLESDVNEQIDRIKTLIRTKHLSRPGNTKPMDFTLIAQLFTLDSLSTIAYGKPFGFIEANEDLNGFIRKARATFPFVTLCSVVPWMNKFFFSNFWLTVAGPKKTDSKGFGILMAYVPPLPPSLPSPLSHCDIPIVRFTSRLGLTKRQCEAEALLQILAGSDSTGNAIRSMMLSIVSSPQVYNRLQQELDEASTKNLISSPISLAEAKKLPYLQAVVYESMRYHPPLIGVNTKVVPPQGDTLAGQFVPGGTNIAVNPWALMRYKPTFGEDVEVFRPDRWIEASPEHYAVMQRDAELVFGHGRFMCAGKTVAFMELNKILVELLREFDFQLINLMKPCQEVLYTHFLMEDLWLRVTSRV</sequence>
<comment type="cofactor">
    <cofactor evidence="1 8">
        <name>heme</name>
        <dbReference type="ChEBI" id="CHEBI:30413"/>
    </cofactor>
</comment>
<dbReference type="AlphaFoldDB" id="A0A8H6JGB9"/>
<keyword evidence="3 8" id="KW-0349">Heme</keyword>
<comment type="similarity">
    <text evidence="2">Belongs to the cytochrome P450 family.</text>
</comment>
<dbReference type="PRINTS" id="PR00463">
    <property type="entry name" value="EP450I"/>
</dbReference>
<feature type="binding site" description="axial binding residue" evidence="8">
    <location>
        <position position="452"/>
    </location>
    <ligand>
        <name>heme</name>
        <dbReference type="ChEBI" id="CHEBI:30413"/>
    </ligand>
    <ligandPart>
        <name>Fe</name>
        <dbReference type="ChEBI" id="CHEBI:18248"/>
    </ligandPart>
</feature>
<dbReference type="InterPro" id="IPR050121">
    <property type="entry name" value="Cytochrome_P450_monoxygenase"/>
</dbReference>
<dbReference type="PANTHER" id="PTHR24305:SF77">
    <property type="entry name" value="CYTOCHROME P450 MONOOXYGENASE"/>
    <property type="match status" value="1"/>
</dbReference>
<dbReference type="InterPro" id="IPR001128">
    <property type="entry name" value="Cyt_P450"/>
</dbReference>
<keyword evidence="11" id="KW-1185">Reference proteome</keyword>
<evidence type="ECO:0000256" key="8">
    <source>
        <dbReference type="PIRSR" id="PIRSR602401-1"/>
    </source>
</evidence>
<dbReference type="Pfam" id="PF00067">
    <property type="entry name" value="p450"/>
    <property type="match status" value="1"/>
</dbReference>
<keyword evidence="9" id="KW-0812">Transmembrane</keyword>
<evidence type="ECO:0000256" key="4">
    <source>
        <dbReference type="ARBA" id="ARBA00022723"/>
    </source>
</evidence>
<dbReference type="InterPro" id="IPR036396">
    <property type="entry name" value="Cyt_P450_sf"/>
</dbReference>
<keyword evidence="9" id="KW-1133">Transmembrane helix</keyword>
<dbReference type="GO" id="GO:0004497">
    <property type="term" value="F:monooxygenase activity"/>
    <property type="evidence" value="ECO:0007669"/>
    <property type="project" value="UniProtKB-KW"/>
</dbReference>
<dbReference type="PANTHER" id="PTHR24305">
    <property type="entry name" value="CYTOCHROME P450"/>
    <property type="match status" value="1"/>
</dbReference>
<dbReference type="CDD" id="cd11060">
    <property type="entry name" value="CYP57A1-like"/>
    <property type="match status" value="1"/>
</dbReference>
<keyword evidence="7" id="KW-0503">Monooxygenase</keyword>
<dbReference type="SUPFAM" id="SSF48264">
    <property type="entry name" value="Cytochrome P450"/>
    <property type="match status" value="1"/>
</dbReference>
<name>A0A8H6JGB9_9PEZI</name>
<evidence type="ECO:0000256" key="9">
    <source>
        <dbReference type="SAM" id="Phobius"/>
    </source>
</evidence>
<dbReference type="GO" id="GO:0016705">
    <property type="term" value="F:oxidoreductase activity, acting on paired donors, with incorporation or reduction of molecular oxygen"/>
    <property type="evidence" value="ECO:0007669"/>
    <property type="project" value="InterPro"/>
</dbReference>
<evidence type="ECO:0000256" key="6">
    <source>
        <dbReference type="ARBA" id="ARBA00023004"/>
    </source>
</evidence>
<dbReference type="Gene3D" id="1.10.630.10">
    <property type="entry name" value="Cytochrome P450"/>
    <property type="match status" value="1"/>
</dbReference>
<dbReference type="GO" id="GO:0005506">
    <property type="term" value="F:iron ion binding"/>
    <property type="evidence" value="ECO:0007669"/>
    <property type="project" value="InterPro"/>
</dbReference>
<dbReference type="EMBL" id="WIGN01000063">
    <property type="protein sequence ID" value="KAF6812422.1"/>
    <property type="molecule type" value="Genomic_DNA"/>
</dbReference>